<comment type="caution">
    <text evidence="2">The sequence shown here is derived from an EMBL/GenBank/DDBJ whole genome shotgun (WGS) entry which is preliminary data.</text>
</comment>
<feature type="compositionally biased region" description="Polar residues" evidence="1">
    <location>
        <begin position="560"/>
        <end position="572"/>
    </location>
</feature>
<protein>
    <recommendedName>
        <fullName evidence="4">DUF4283 domain-containing protein</fullName>
    </recommendedName>
</protein>
<organism evidence="2 3">
    <name type="scientific">Miscanthus lutarioriparius</name>
    <dbReference type="NCBI Taxonomy" id="422564"/>
    <lineage>
        <taxon>Eukaryota</taxon>
        <taxon>Viridiplantae</taxon>
        <taxon>Streptophyta</taxon>
        <taxon>Embryophyta</taxon>
        <taxon>Tracheophyta</taxon>
        <taxon>Spermatophyta</taxon>
        <taxon>Magnoliopsida</taxon>
        <taxon>Liliopsida</taxon>
        <taxon>Poales</taxon>
        <taxon>Poaceae</taxon>
        <taxon>PACMAD clade</taxon>
        <taxon>Panicoideae</taxon>
        <taxon>Andropogonodae</taxon>
        <taxon>Andropogoneae</taxon>
        <taxon>Saccharinae</taxon>
        <taxon>Miscanthus</taxon>
    </lineage>
</organism>
<feature type="region of interest" description="Disordered" evidence="1">
    <location>
        <begin position="1"/>
        <end position="86"/>
    </location>
</feature>
<reference evidence="2" key="1">
    <citation type="submission" date="2020-10" db="EMBL/GenBank/DDBJ databases">
        <authorList>
            <person name="Han B."/>
            <person name="Lu T."/>
            <person name="Zhao Q."/>
            <person name="Huang X."/>
            <person name="Zhao Y."/>
        </authorList>
    </citation>
    <scope>NUCLEOTIDE SEQUENCE</scope>
</reference>
<dbReference type="EMBL" id="CAJGYO010000018">
    <property type="protein sequence ID" value="CAD6336108.1"/>
    <property type="molecule type" value="Genomic_DNA"/>
</dbReference>
<feature type="compositionally biased region" description="Polar residues" evidence="1">
    <location>
        <begin position="364"/>
        <end position="378"/>
    </location>
</feature>
<feature type="region of interest" description="Disordered" evidence="1">
    <location>
        <begin position="554"/>
        <end position="573"/>
    </location>
</feature>
<feature type="region of interest" description="Disordered" evidence="1">
    <location>
        <begin position="363"/>
        <end position="464"/>
    </location>
</feature>
<evidence type="ECO:0008006" key="4">
    <source>
        <dbReference type="Google" id="ProtNLM"/>
    </source>
</evidence>
<dbReference type="PANTHER" id="PTHR33087:SF38">
    <property type="entry name" value="OS10G0201600 PROTEIN"/>
    <property type="match status" value="1"/>
</dbReference>
<dbReference type="PANTHER" id="PTHR33087">
    <property type="entry name" value="OS07G0539200 PROTEIN"/>
    <property type="match status" value="1"/>
</dbReference>
<evidence type="ECO:0000313" key="3">
    <source>
        <dbReference type="Proteomes" id="UP000604825"/>
    </source>
</evidence>
<proteinExistence type="predicted"/>
<evidence type="ECO:0000313" key="2">
    <source>
        <dbReference type="EMBL" id="CAD6336108.1"/>
    </source>
</evidence>
<feature type="compositionally biased region" description="Basic and acidic residues" evidence="1">
    <location>
        <begin position="413"/>
        <end position="430"/>
    </location>
</feature>
<name>A0A811S5A0_9POAL</name>
<accession>A0A811S5A0</accession>
<evidence type="ECO:0000256" key="1">
    <source>
        <dbReference type="SAM" id="MobiDB-lite"/>
    </source>
</evidence>
<feature type="compositionally biased region" description="Low complexity" evidence="1">
    <location>
        <begin position="74"/>
        <end position="85"/>
    </location>
</feature>
<dbReference type="Proteomes" id="UP000604825">
    <property type="component" value="Unassembled WGS sequence"/>
</dbReference>
<sequence length="586" mass="62934">MASPLPRLMNGRNRGCPSCGLSQRPSSRAERVRAAVAPPAGKGKEPAWPRPRRRRRQARASGFMADARRAGTGPSPQSPVAQPQQHARLRSVVVHPPRATFEADEDGFHVVESRLSIPIALPPLPWHQPPRPHVQACALSMLGQRRGLGPHKVTPSAAKVSPACGRGPGGHRLCALRVHWEGDVGASGLWSVATRDTRATQRTIAATAPKPAARRPSMRPRTGIVIIPRSQEVNSAEAELSLALVAIVGRNRPMVSAADVRALLEGFYHLAPDEFSVSTYPPEDFLVRFRSAQARDGVLHAPHPQGTRFVLLWRPWRRQAWASAGSFRFCVLLGMRGIPSHLWNVAAAQQILGPACAGLEPAQATASQENMSEYTSSPLVRAPGPPIPGPYPIIQGHDWRTPPSTSDDEPVGDTDHSNDHGSFDGGDRGRPTRQPRRFGDGGGGGASASGGAANDEPRLGPGWGPTFWSAQSLIVGRFPCPVRGTAGGWSFGRKAKGSQSSTPAMTLVTDDAKPFPVVKEAPEADQLKFEFQVHQDRSSPLTWIDPLSITAEATRPLPQATPQSAGLRTSPSRAAEWVAMDHDAQD</sequence>
<gene>
    <name evidence="2" type="ORF">NCGR_LOCUS60206</name>
</gene>
<dbReference type="AlphaFoldDB" id="A0A811S5A0"/>
<keyword evidence="3" id="KW-1185">Reference proteome</keyword>
<dbReference type="InterPro" id="IPR053253">
    <property type="entry name" value="Sex_diff_modulator"/>
</dbReference>